<evidence type="ECO:0000256" key="2">
    <source>
        <dbReference type="ARBA" id="ARBA00022448"/>
    </source>
</evidence>
<gene>
    <name evidence="8" type="ordered locus">Amet_4330</name>
</gene>
<dbReference type="Pfam" id="PF00462">
    <property type="entry name" value="Glutaredoxin"/>
    <property type="match status" value="1"/>
</dbReference>
<keyword evidence="3 6" id="KW-0249">Electron transport</keyword>
<keyword evidence="2 6" id="KW-0813">Transport</keyword>
<keyword evidence="4" id="KW-1015">Disulfide bond</keyword>
<dbReference type="InterPro" id="IPR002109">
    <property type="entry name" value="Glutaredoxin"/>
</dbReference>
<dbReference type="GO" id="GO:0034599">
    <property type="term" value="P:cellular response to oxidative stress"/>
    <property type="evidence" value="ECO:0007669"/>
    <property type="project" value="TreeGrafter"/>
</dbReference>
<dbReference type="GO" id="GO:0005737">
    <property type="term" value="C:cytoplasm"/>
    <property type="evidence" value="ECO:0007669"/>
    <property type="project" value="TreeGrafter"/>
</dbReference>
<evidence type="ECO:0000256" key="6">
    <source>
        <dbReference type="RuleBase" id="RU364065"/>
    </source>
</evidence>
<organism evidence="8 9">
    <name type="scientific">Alkaliphilus metalliredigens (strain QYMF)</name>
    <dbReference type="NCBI Taxonomy" id="293826"/>
    <lineage>
        <taxon>Bacteria</taxon>
        <taxon>Bacillati</taxon>
        <taxon>Bacillota</taxon>
        <taxon>Clostridia</taxon>
        <taxon>Peptostreptococcales</taxon>
        <taxon>Natronincolaceae</taxon>
        <taxon>Alkaliphilus</taxon>
    </lineage>
</organism>
<keyword evidence="6" id="KW-0963">Cytoplasm</keyword>
<evidence type="ECO:0000256" key="1">
    <source>
        <dbReference type="ARBA" id="ARBA00007787"/>
    </source>
</evidence>
<evidence type="ECO:0000313" key="9">
    <source>
        <dbReference type="Proteomes" id="UP000001572"/>
    </source>
</evidence>
<keyword evidence="5 6" id="KW-0676">Redox-active center</keyword>
<dbReference type="PROSITE" id="PS00195">
    <property type="entry name" value="GLUTAREDOXIN_1"/>
    <property type="match status" value="1"/>
</dbReference>
<dbReference type="InterPro" id="IPR036249">
    <property type="entry name" value="Thioredoxin-like_sf"/>
</dbReference>
<dbReference type="OrthoDB" id="9795531at2"/>
<dbReference type="PRINTS" id="PR00160">
    <property type="entry name" value="GLUTAREDOXIN"/>
</dbReference>
<sequence length="84" mass="9540">MKKVVLYTKDFCPFCHRALDLLKSKEVEFTNVDVTHDLETFKTVIKRTGSDTVPQIFIDDEFIGGCDDLIALDQEDTLDSKLGL</sequence>
<proteinExistence type="inferred from homology"/>
<dbReference type="PANTHER" id="PTHR45694">
    <property type="entry name" value="GLUTAREDOXIN 2"/>
    <property type="match status" value="1"/>
</dbReference>
<keyword evidence="9" id="KW-1185">Reference proteome</keyword>
<dbReference type="Proteomes" id="UP000001572">
    <property type="component" value="Chromosome"/>
</dbReference>
<dbReference type="AlphaFoldDB" id="A6TW36"/>
<dbReference type="HOGENOM" id="CLU_026126_7_3_9"/>
<dbReference type="EMBL" id="CP000724">
    <property type="protein sequence ID" value="ABR50404.1"/>
    <property type="molecule type" value="Genomic_DNA"/>
</dbReference>
<name>A6TW36_ALKMQ</name>
<dbReference type="KEGG" id="amt:Amet_4330"/>
<dbReference type="STRING" id="293826.Amet_4330"/>
<dbReference type="GO" id="GO:0045454">
    <property type="term" value="P:cell redox homeostasis"/>
    <property type="evidence" value="ECO:0007669"/>
    <property type="project" value="InterPro"/>
</dbReference>
<dbReference type="PROSITE" id="PS51354">
    <property type="entry name" value="GLUTAREDOXIN_2"/>
    <property type="match status" value="1"/>
</dbReference>
<evidence type="ECO:0000256" key="3">
    <source>
        <dbReference type="ARBA" id="ARBA00022982"/>
    </source>
</evidence>
<dbReference type="InterPro" id="IPR011900">
    <property type="entry name" value="GRX_bact"/>
</dbReference>
<dbReference type="GO" id="GO:0015038">
    <property type="term" value="F:glutathione disulfide oxidoreductase activity"/>
    <property type="evidence" value="ECO:0007669"/>
    <property type="project" value="UniProtKB-UniRule"/>
</dbReference>
<dbReference type="InterPro" id="IPR014025">
    <property type="entry name" value="Glutaredoxin_subgr"/>
</dbReference>
<protein>
    <recommendedName>
        <fullName evidence="6">Glutaredoxin</fullName>
    </recommendedName>
</protein>
<dbReference type="NCBIfam" id="TIGR02181">
    <property type="entry name" value="GRX_bact"/>
    <property type="match status" value="1"/>
</dbReference>
<comment type="function">
    <text evidence="6">Has a glutathione-disulfide oxidoreductase activity in the presence of NADPH and glutathione reductase. Reduces low molecular weight disulfides and proteins.</text>
</comment>
<evidence type="ECO:0000256" key="4">
    <source>
        <dbReference type="ARBA" id="ARBA00023157"/>
    </source>
</evidence>
<feature type="domain" description="Glutaredoxin" evidence="7">
    <location>
        <begin position="4"/>
        <end position="63"/>
    </location>
</feature>
<dbReference type="eggNOG" id="COG0695">
    <property type="taxonomic scope" value="Bacteria"/>
</dbReference>
<reference evidence="9" key="1">
    <citation type="journal article" date="2016" name="Genome Announc.">
        <title>Complete genome sequence of Alkaliphilus metalliredigens strain QYMF, an alkaliphilic and metal-reducing bacterium isolated from borax-contaminated leachate ponds.</title>
        <authorList>
            <person name="Hwang C."/>
            <person name="Copeland A."/>
            <person name="Lucas S."/>
            <person name="Lapidus A."/>
            <person name="Barry K."/>
            <person name="Detter J.C."/>
            <person name="Glavina Del Rio T."/>
            <person name="Hammon N."/>
            <person name="Israni S."/>
            <person name="Dalin E."/>
            <person name="Tice H."/>
            <person name="Pitluck S."/>
            <person name="Chertkov O."/>
            <person name="Brettin T."/>
            <person name="Bruce D."/>
            <person name="Han C."/>
            <person name="Schmutz J."/>
            <person name="Larimer F."/>
            <person name="Land M.L."/>
            <person name="Hauser L."/>
            <person name="Kyrpides N."/>
            <person name="Mikhailova N."/>
            <person name="Ye Q."/>
            <person name="Zhou J."/>
            <person name="Richardson P."/>
            <person name="Fields M.W."/>
        </authorList>
    </citation>
    <scope>NUCLEOTIDE SEQUENCE [LARGE SCALE GENOMIC DNA]</scope>
    <source>
        <strain evidence="9">QYMF</strain>
    </source>
</reference>
<dbReference type="SUPFAM" id="SSF52833">
    <property type="entry name" value="Thioredoxin-like"/>
    <property type="match status" value="1"/>
</dbReference>
<evidence type="ECO:0000256" key="5">
    <source>
        <dbReference type="ARBA" id="ARBA00023284"/>
    </source>
</evidence>
<dbReference type="RefSeq" id="WP_012065351.1">
    <property type="nucleotide sequence ID" value="NC_009633.1"/>
</dbReference>
<dbReference type="Gene3D" id="3.40.30.10">
    <property type="entry name" value="Glutaredoxin"/>
    <property type="match status" value="1"/>
</dbReference>
<comment type="similarity">
    <text evidence="1 6">Belongs to the glutaredoxin family.</text>
</comment>
<accession>A6TW36</accession>
<dbReference type="PANTHER" id="PTHR45694:SF18">
    <property type="entry name" value="GLUTAREDOXIN-1-RELATED"/>
    <property type="match status" value="1"/>
</dbReference>
<dbReference type="InterPro" id="IPR011767">
    <property type="entry name" value="GLR_AS"/>
</dbReference>
<evidence type="ECO:0000259" key="7">
    <source>
        <dbReference type="Pfam" id="PF00462"/>
    </source>
</evidence>
<evidence type="ECO:0000313" key="8">
    <source>
        <dbReference type="EMBL" id="ABR50404.1"/>
    </source>
</evidence>